<dbReference type="Gene3D" id="2.60.40.1500">
    <property type="entry name" value="Glycosyl hydrolase domain, family 39"/>
    <property type="match status" value="1"/>
</dbReference>
<keyword evidence="2" id="KW-1185">Reference proteome</keyword>
<comment type="caution">
    <text evidence="1">The sequence shown here is derived from an EMBL/GenBank/DDBJ whole genome shotgun (WGS) entry which is preliminary data.</text>
</comment>
<name>A0ABS4BTU6_9FLAO</name>
<sequence>MVEILDKDHGNIHNFWEAMGKPEPPTREEIKVMKTFANTMDTKYLKADKNGVLTINQELTPWSVVLIKQIK</sequence>
<evidence type="ECO:0000313" key="1">
    <source>
        <dbReference type="EMBL" id="MBP0904006.1"/>
    </source>
</evidence>
<evidence type="ECO:0000313" key="2">
    <source>
        <dbReference type="Proteomes" id="UP000670776"/>
    </source>
</evidence>
<organism evidence="1 2">
    <name type="scientific">Mariniflexile gromovii</name>
    <dbReference type="NCBI Taxonomy" id="362523"/>
    <lineage>
        <taxon>Bacteria</taxon>
        <taxon>Pseudomonadati</taxon>
        <taxon>Bacteroidota</taxon>
        <taxon>Flavobacteriia</taxon>
        <taxon>Flavobacteriales</taxon>
        <taxon>Flavobacteriaceae</taxon>
        <taxon>Mariniflexile</taxon>
    </lineage>
</organism>
<dbReference type="SUPFAM" id="SSF51011">
    <property type="entry name" value="Glycosyl hydrolase domain"/>
    <property type="match status" value="1"/>
</dbReference>
<gene>
    <name evidence="1" type="ORF">J8H85_09205</name>
</gene>
<dbReference type="RefSeq" id="WP_209654853.1">
    <property type="nucleotide sequence ID" value="NZ_JAGJCB010000007.1"/>
</dbReference>
<protein>
    <submittedName>
        <fullName evidence="1">Uncharacterized protein</fullName>
    </submittedName>
</protein>
<dbReference type="Proteomes" id="UP000670776">
    <property type="component" value="Unassembled WGS sequence"/>
</dbReference>
<dbReference type="EMBL" id="JAGJCB010000007">
    <property type="protein sequence ID" value="MBP0904006.1"/>
    <property type="molecule type" value="Genomic_DNA"/>
</dbReference>
<reference evidence="1 2" key="1">
    <citation type="submission" date="2021-04" db="EMBL/GenBank/DDBJ databases">
        <title>Mariniflexile gromovii gen. nov., sp. nov., a gliding bacterium isolated from the sea urchin Strongylocentrotus intermedius.</title>
        <authorList>
            <person name="Ko S."/>
            <person name="Le V."/>
            <person name="Ahn C.-Y."/>
            <person name="Oh H.-M."/>
        </authorList>
    </citation>
    <scope>NUCLEOTIDE SEQUENCE [LARGE SCALE GENOMIC DNA]</scope>
    <source>
        <strain evidence="1 2">KCTC 12570</strain>
    </source>
</reference>
<proteinExistence type="predicted"/>
<accession>A0ABS4BTU6</accession>